<dbReference type="InterPro" id="IPR013785">
    <property type="entry name" value="Aldolase_TIM"/>
</dbReference>
<evidence type="ECO:0000313" key="2">
    <source>
        <dbReference type="EMBL" id="MFC4354698.1"/>
    </source>
</evidence>
<dbReference type="SUPFAM" id="SSF51269">
    <property type="entry name" value="AFP III-like domain"/>
    <property type="match status" value="1"/>
</dbReference>
<dbReference type="InterPro" id="IPR013132">
    <property type="entry name" value="PseI/NeuA/B-like_N"/>
</dbReference>
<dbReference type="Proteomes" id="UP001595733">
    <property type="component" value="Unassembled WGS sequence"/>
</dbReference>
<evidence type="ECO:0000259" key="1">
    <source>
        <dbReference type="PROSITE" id="PS50844"/>
    </source>
</evidence>
<evidence type="ECO:0000313" key="3">
    <source>
        <dbReference type="Proteomes" id="UP001595733"/>
    </source>
</evidence>
<dbReference type="Gene3D" id="3.20.20.70">
    <property type="entry name" value="Aldolase class I"/>
    <property type="match status" value="1"/>
</dbReference>
<dbReference type="Gene3D" id="3.90.1210.10">
    <property type="entry name" value="Antifreeze-like/N-acetylneuraminic acid synthase C-terminal domain"/>
    <property type="match status" value="1"/>
</dbReference>
<gene>
    <name evidence="2" type="ORF">ACFO0S_06415</name>
</gene>
<comment type="caution">
    <text evidence="2">The sequence shown here is derived from an EMBL/GenBank/DDBJ whole genome shotgun (WGS) entry which is preliminary data.</text>
</comment>
<dbReference type="InterPro" id="IPR013974">
    <property type="entry name" value="SAF"/>
</dbReference>
<organism evidence="2 3">
    <name type="scientific">Chryseomicrobium palamuruense</name>
    <dbReference type="NCBI Taxonomy" id="682973"/>
    <lineage>
        <taxon>Bacteria</taxon>
        <taxon>Bacillati</taxon>
        <taxon>Bacillota</taxon>
        <taxon>Bacilli</taxon>
        <taxon>Bacillales</taxon>
        <taxon>Caryophanaceae</taxon>
        <taxon>Chryseomicrobium</taxon>
    </lineage>
</organism>
<dbReference type="EMBL" id="JBHSEF010000013">
    <property type="protein sequence ID" value="MFC4354698.1"/>
    <property type="molecule type" value="Genomic_DNA"/>
</dbReference>
<sequence>MKKPFIKIGKRLVGEDYKTLVIAEIGINHEGSLEVAKQMVDAAYKAGAEIIKHQTHIVEDEMSKEAKNVIPGNTNVSIYEVMERCALNEEDEIALKEYVESKEMIFISTPFSRAAANRLEKMGVLAYKIGSGECNNYPLIEHIASFGKPMIVSTGMNDIESIQKTVKILENYNIKYALLHCTNLYPTPPRLVRLGGMQELQKSFPQAVIGLSDHTANNNAALAATALGASILERHFTDSKERQGPDISCSMDPSELSHLITASSEISEMRGGKKEAALEEKVTIDFAFATVVTIADLEAGEILSKDNIWVKRPGKGEIKAEHYNSLLGKKVKKNIASDEHLSWNDIMAE</sequence>
<dbReference type="PANTHER" id="PTHR42966:SF1">
    <property type="entry name" value="SIALIC ACID SYNTHASE"/>
    <property type="match status" value="1"/>
</dbReference>
<dbReference type="Pfam" id="PF08666">
    <property type="entry name" value="SAF"/>
    <property type="match status" value="1"/>
</dbReference>
<dbReference type="InterPro" id="IPR051690">
    <property type="entry name" value="PseI-like"/>
</dbReference>
<dbReference type="Pfam" id="PF03102">
    <property type="entry name" value="NeuB"/>
    <property type="match status" value="1"/>
</dbReference>
<dbReference type="SUPFAM" id="SSF51569">
    <property type="entry name" value="Aldolase"/>
    <property type="match status" value="1"/>
</dbReference>
<keyword evidence="3" id="KW-1185">Reference proteome</keyword>
<dbReference type="CDD" id="cd11615">
    <property type="entry name" value="SAF_NeuB_like"/>
    <property type="match status" value="1"/>
</dbReference>
<dbReference type="InterPro" id="IPR057736">
    <property type="entry name" value="SAF_PseI/NeuA/NeuB"/>
</dbReference>
<dbReference type="PANTHER" id="PTHR42966">
    <property type="entry name" value="N-ACETYLNEURAMINATE SYNTHASE"/>
    <property type="match status" value="1"/>
</dbReference>
<reference evidence="3" key="1">
    <citation type="journal article" date="2019" name="Int. J. Syst. Evol. Microbiol.">
        <title>The Global Catalogue of Microorganisms (GCM) 10K type strain sequencing project: providing services to taxonomists for standard genome sequencing and annotation.</title>
        <authorList>
            <consortium name="The Broad Institute Genomics Platform"/>
            <consortium name="The Broad Institute Genome Sequencing Center for Infectious Disease"/>
            <person name="Wu L."/>
            <person name="Ma J."/>
        </authorList>
    </citation>
    <scope>NUCLEOTIDE SEQUENCE [LARGE SCALE GENOMIC DNA]</scope>
    <source>
        <strain evidence="3">CCUG 50353</strain>
    </source>
</reference>
<accession>A0ABV8UTQ7</accession>
<proteinExistence type="predicted"/>
<dbReference type="RefSeq" id="WP_378140980.1">
    <property type="nucleotide sequence ID" value="NZ_JBHSEF010000013.1"/>
</dbReference>
<dbReference type="PROSITE" id="PS50844">
    <property type="entry name" value="AFP_LIKE"/>
    <property type="match status" value="1"/>
</dbReference>
<dbReference type="SMART" id="SM00858">
    <property type="entry name" value="SAF"/>
    <property type="match status" value="1"/>
</dbReference>
<name>A0ABV8UTQ7_9BACL</name>
<dbReference type="InterPro" id="IPR036732">
    <property type="entry name" value="AFP_Neu5c_C_sf"/>
</dbReference>
<protein>
    <submittedName>
        <fullName evidence="2">N-acetylneuraminate synthase family protein</fullName>
    </submittedName>
</protein>
<feature type="domain" description="AFP-like" evidence="1">
    <location>
        <begin position="290"/>
        <end position="349"/>
    </location>
</feature>
<dbReference type="InterPro" id="IPR006190">
    <property type="entry name" value="SAF_AFP_Neu5Ac"/>
</dbReference>